<dbReference type="InterPro" id="IPR024610">
    <property type="entry name" value="ING_N_histone-binding"/>
</dbReference>
<evidence type="ECO:0000259" key="13">
    <source>
        <dbReference type="PROSITE" id="PS50016"/>
    </source>
</evidence>
<dbReference type="FunFam" id="3.30.40.10:FF:000016">
    <property type="entry name" value="Inhibitor of growth protein"/>
    <property type="match status" value="1"/>
</dbReference>
<name>A0AAV2H356_LYMST</name>
<keyword evidence="6 11" id="KW-0156">Chromatin regulator</keyword>
<dbReference type="InterPro" id="IPR011011">
    <property type="entry name" value="Znf_FYVE_PHD"/>
</dbReference>
<feature type="binding site" evidence="9">
    <location>
        <position position="237"/>
    </location>
    <ligand>
        <name>Zn(2+)</name>
        <dbReference type="ChEBI" id="CHEBI:29105"/>
        <label>2</label>
    </ligand>
</feature>
<sequence length="247" mass="29170">MAKAMYLEHYLDSLESLPAEMQRNFNLMRDLDQRSQDLMKKIDKAATDYLNKVRHMSPEKRTNQLNQIESMFSKSREYGDDKVSLAMQTYEMVDKHIRKLDAELARFEADLKDKSSGRKKESPEGKAIGKKSKSFFFFFFFFFVVKIKFFFFFFFFCCDGRLKSIYFIMSAISPFPLTTHPSDVLDMPVDPNEPTYCLCNQVSYGEMIGCDNLDCPIEWFHFACVQLKTKPKGKWYCPRCQEERKKK</sequence>
<dbReference type="InterPro" id="IPR019787">
    <property type="entry name" value="Znf_PHD-finger"/>
</dbReference>
<dbReference type="SMART" id="SM00249">
    <property type="entry name" value="PHD"/>
    <property type="match status" value="1"/>
</dbReference>
<comment type="subcellular location">
    <subcellularLocation>
        <location evidence="1 11">Nucleus</location>
    </subcellularLocation>
</comment>
<feature type="binding site" evidence="9">
    <location>
        <position position="197"/>
    </location>
    <ligand>
        <name>Zn(2+)</name>
        <dbReference type="ChEBI" id="CHEBI:29105"/>
        <label>1</label>
    </ligand>
</feature>
<dbReference type="InterPro" id="IPR019786">
    <property type="entry name" value="Zinc_finger_PHD-type_CS"/>
</dbReference>
<feature type="site" description="Histone H3K4me3 binding" evidence="8">
    <location>
        <position position="219"/>
    </location>
</feature>
<dbReference type="GO" id="GO:0006325">
    <property type="term" value="P:chromatin organization"/>
    <property type="evidence" value="ECO:0007669"/>
    <property type="project" value="UniProtKB-KW"/>
</dbReference>
<comment type="function">
    <text evidence="11">Component of an histone acetyltransferase complex.</text>
</comment>
<dbReference type="Gene3D" id="6.10.140.1740">
    <property type="match status" value="1"/>
</dbReference>
<evidence type="ECO:0000256" key="10">
    <source>
        <dbReference type="PROSITE-ProRule" id="PRU00146"/>
    </source>
</evidence>
<reference evidence="14 15" key="1">
    <citation type="submission" date="2024-04" db="EMBL/GenBank/DDBJ databases">
        <authorList>
            <consortium name="Genoscope - CEA"/>
            <person name="William W."/>
        </authorList>
    </citation>
    <scope>NUCLEOTIDE SEQUENCE [LARGE SCALE GENOMIC DNA]</scope>
</reference>
<dbReference type="InterPro" id="IPR001965">
    <property type="entry name" value="Znf_PHD"/>
</dbReference>
<organism evidence="14 15">
    <name type="scientific">Lymnaea stagnalis</name>
    <name type="common">Great pond snail</name>
    <name type="synonym">Helix stagnalis</name>
    <dbReference type="NCBI Taxonomy" id="6523"/>
    <lineage>
        <taxon>Eukaryota</taxon>
        <taxon>Metazoa</taxon>
        <taxon>Spiralia</taxon>
        <taxon>Lophotrochozoa</taxon>
        <taxon>Mollusca</taxon>
        <taxon>Gastropoda</taxon>
        <taxon>Heterobranchia</taxon>
        <taxon>Euthyneura</taxon>
        <taxon>Panpulmonata</taxon>
        <taxon>Hygrophila</taxon>
        <taxon>Lymnaeoidea</taxon>
        <taxon>Lymnaeidae</taxon>
        <taxon>Lymnaea</taxon>
    </lineage>
</organism>
<comment type="domain">
    <text evidence="11">The PHD-type zinc finger mediates the binding to H3K4me3.</text>
</comment>
<dbReference type="PROSITE" id="PS01359">
    <property type="entry name" value="ZF_PHD_1"/>
    <property type="match status" value="1"/>
</dbReference>
<dbReference type="SMART" id="SM01408">
    <property type="entry name" value="ING"/>
    <property type="match status" value="1"/>
</dbReference>
<feature type="binding site" evidence="9">
    <location>
        <position position="224"/>
    </location>
    <ligand>
        <name>Zn(2+)</name>
        <dbReference type="ChEBI" id="CHEBI:29105"/>
        <label>1</label>
    </ligand>
</feature>
<feature type="binding site" evidence="9">
    <location>
        <position position="210"/>
    </location>
    <ligand>
        <name>Zn(2+)</name>
        <dbReference type="ChEBI" id="CHEBI:29105"/>
        <label>2</label>
    </ligand>
</feature>
<feature type="binding site" evidence="9">
    <location>
        <position position="215"/>
    </location>
    <ligand>
        <name>Zn(2+)</name>
        <dbReference type="ChEBI" id="CHEBI:29105"/>
        <label>2</label>
    </ligand>
</feature>
<evidence type="ECO:0000256" key="6">
    <source>
        <dbReference type="ARBA" id="ARBA00022853"/>
    </source>
</evidence>
<evidence type="ECO:0000256" key="9">
    <source>
        <dbReference type="PIRSR" id="PIRSR628651-51"/>
    </source>
</evidence>
<evidence type="ECO:0000256" key="11">
    <source>
        <dbReference type="RuleBase" id="RU361213"/>
    </source>
</evidence>
<keyword evidence="5 9" id="KW-0862">Zinc</keyword>
<evidence type="ECO:0000256" key="2">
    <source>
        <dbReference type="ARBA" id="ARBA00010210"/>
    </source>
</evidence>
<keyword evidence="15" id="KW-1185">Reference proteome</keyword>
<evidence type="ECO:0000313" key="15">
    <source>
        <dbReference type="Proteomes" id="UP001497497"/>
    </source>
</evidence>
<keyword evidence="7 11" id="KW-0539">Nucleus</keyword>
<dbReference type="CDD" id="cd16859">
    <property type="entry name" value="ING_ING4_5"/>
    <property type="match status" value="1"/>
</dbReference>
<feature type="domain" description="PHD-type" evidence="13">
    <location>
        <begin position="194"/>
        <end position="243"/>
    </location>
</feature>
<feature type="binding site" evidence="9">
    <location>
        <position position="240"/>
    </location>
    <ligand>
        <name>Zn(2+)</name>
        <dbReference type="ChEBI" id="CHEBI:29105"/>
        <label>2</label>
    </ligand>
</feature>
<feature type="site" description="Histone H3K4me3 binding" evidence="8">
    <location>
        <position position="207"/>
    </location>
</feature>
<evidence type="ECO:0000256" key="4">
    <source>
        <dbReference type="ARBA" id="ARBA00022771"/>
    </source>
</evidence>
<feature type="site" description="Histone H3K4me3 binding" evidence="8">
    <location>
        <position position="196"/>
    </location>
</feature>
<accession>A0AAV2H356</accession>
<feature type="binding site" evidence="9">
    <location>
        <position position="199"/>
    </location>
    <ligand>
        <name>Zn(2+)</name>
        <dbReference type="ChEBI" id="CHEBI:29105"/>
        <label>1</label>
    </ligand>
</feature>
<comment type="caution">
    <text evidence="14">The sequence shown here is derived from an EMBL/GenBank/DDBJ whole genome shotgun (WGS) entry which is preliminary data.</text>
</comment>
<comment type="subunit">
    <text evidence="11">Component of an histone acetyltransferase complex. Interacts with H3K4me3 and to a lesser extent with H3K4me2.</text>
</comment>
<feature type="transmembrane region" description="Helical" evidence="12">
    <location>
        <begin position="135"/>
        <end position="156"/>
    </location>
</feature>
<evidence type="ECO:0000256" key="12">
    <source>
        <dbReference type="SAM" id="Phobius"/>
    </source>
</evidence>
<comment type="similarity">
    <text evidence="2 11">Belongs to the ING family.</text>
</comment>
<keyword evidence="3 9" id="KW-0479">Metal-binding</keyword>
<proteinExistence type="inferred from homology"/>
<keyword evidence="12" id="KW-1133">Transmembrane helix</keyword>
<evidence type="ECO:0000256" key="8">
    <source>
        <dbReference type="PIRSR" id="PIRSR628651-50"/>
    </source>
</evidence>
<dbReference type="GO" id="GO:0005634">
    <property type="term" value="C:nucleus"/>
    <property type="evidence" value="ECO:0007669"/>
    <property type="project" value="UniProtKB-SubCell"/>
</dbReference>
<gene>
    <name evidence="14" type="ORF">GSLYS_00001992001</name>
</gene>
<dbReference type="CDD" id="cd15586">
    <property type="entry name" value="PHD_ING4_5"/>
    <property type="match status" value="1"/>
</dbReference>
<dbReference type="EMBL" id="CAXITT010000023">
    <property type="protein sequence ID" value="CAL1527822.1"/>
    <property type="molecule type" value="Genomic_DNA"/>
</dbReference>
<dbReference type="PANTHER" id="PTHR10333">
    <property type="entry name" value="INHIBITOR OF GROWTH PROTEIN"/>
    <property type="match status" value="1"/>
</dbReference>
<dbReference type="SUPFAM" id="SSF57903">
    <property type="entry name" value="FYVE/PHD zinc finger"/>
    <property type="match status" value="1"/>
</dbReference>
<dbReference type="Pfam" id="PF12998">
    <property type="entry name" value="ING"/>
    <property type="match status" value="1"/>
</dbReference>
<dbReference type="PANTHER" id="PTHR10333:SF42">
    <property type="entry name" value="INHIBITOR OF GROWTH PROTEIN 5"/>
    <property type="match status" value="1"/>
</dbReference>
<evidence type="ECO:0000256" key="3">
    <source>
        <dbReference type="ARBA" id="ARBA00022723"/>
    </source>
</evidence>
<feature type="binding site" evidence="9">
    <location>
        <position position="221"/>
    </location>
    <ligand>
        <name>Zn(2+)</name>
        <dbReference type="ChEBI" id="CHEBI:29105"/>
        <label>1</label>
    </ligand>
</feature>
<dbReference type="Gene3D" id="3.30.40.10">
    <property type="entry name" value="Zinc/RING finger domain, C3HC4 (zinc finger)"/>
    <property type="match status" value="1"/>
</dbReference>
<evidence type="ECO:0000256" key="7">
    <source>
        <dbReference type="ARBA" id="ARBA00023242"/>
    </source>
</evidence>
<evidence type="ECO:0000313" key="14">
    <source>
        <dbReference type="EMBL" id="CAL1527822.1"/>
    </source>
</evidence>
<dbReference type="InterPro" id="IPR013083">
    <property type="entry name" value="Znf_RING/FYVE/PHD"/>
</dbReference>
<evidence type="ECO:0000256" key="1">
    <source>
        <dbReference type="ARBA" id="ARBA00004123"/>
    </source>
</evidence>
<dbReference type="Proteomes" id="UP001497497">
    <property type="component" value="Unassembled WGS sequence"/>
</dbReference>
<dbReference type="PROSITE" id="PS50016">
    <property type="entry name" value="ZF_PHD_2"/>
    <property type="match status" value="1"/>
</dbReference>
<dbReference type="GO" id="GO:0006355">
    <property type="term" value="P:regulation of DNA-templated transcription"/>
    <property type="evidence" value="ECO:0007669"/>
    <property type="project" value="TreeGrafter"/>
</dbReference>
<protein>
    <recommendedName>
        <fullName evidence="11">Inhibitor of growth protein</fullName>
    </recommendedName>
</protein>
<dbReference type="InterPro" id="IPR028651">
    <property type="entry name" value="ING_fam"/>
</dbReference>
<feature type="site" description="Histone H3K4me3 binding" evidence="8">
    <location>
        <position position="211"/>
    </location>
</feature>
<keyword evidence="12" id="KW-0472">Membrane</keyword>
<evidence type="ECO:0000256" key="5">
    <source>
        <dbReference type="ARBA" id="ARBA00022833"/>
    </source>
</evidence>
<dbReference type="AlphaFoldDB" id="A0AAV2H356"/>
<keyword evidence="12" id="KW-0812">Transmembrane</keyword>
<dbReference type="GO" id="GO:0008270">
    <property type="term" value="F:zinc ion binding"/>
    <property type="evidence" value="ECO:0007669"/>
    <property type="project" value="UniProtKB-KW"/>
</dbReference>
<keyword evidence="4 10" id="KW-0863">Zinc-finger</keyword>